<dbReference type="Pfam" id="PF03060">
    <property type="entry name" value="NMO"/>
    <property type="match status" value="1"/>
</dbReference>
<dbReference type="EMBL" id="JAAVTX010000006">
    <property type="protein sequence ID" value="NKE47049.1"/>
    <property type="molecule type" value="Genomic_DNA"/>
</dbReference>
<dbReference type="Proteomes" id="UP000765160">
    <property type="component" value="Unassembled WGS sequence"/>
</dbReference>
<evidence type="ECO:0000256" key="3">
    <source>
        <dbReference type="ARBA" id="ARBA00023002"/>
    </source>
</evidence>
<dbReference type="RefSeq" id="WP_168052011.1">
    <property type="nucleotide sequence ID" value="NZ_JAATJR010000006.1"/>
</dbReference>
<protein>
    <submittedName>
        <fullName evidence="4">Nitronate monooxygenase</fullName>
    </submittedName>
</protein>
<dbReference type="Gene3D" id="3.20.20.70">
    <property type="entry name" value="Aldolase class I"/>
    <property type="match status" value="1"/>
</dbReference>
<dbReference type="CDD" id="cd04730">
    <property type="entry name" value="NPD_like"/>
    <property type="match status" value="1"/>
</dbReference>
<dbReference type="PANTHER" id="PTHR32332:SF20">
    <property type="entry name" value="2-NITROPROPANE DIOXYGENASE-LIKE PROTEIN"/>
    <property type="match status" value="1"/>
</dbReference>
<dbReference type="InterPro" id="IPR004136">
    <property type="entry name" value="NMO"/>
</dbReference>
<proteinExistence type="predicted"/>
<evidence type="ECO:0000313" key="5">
    <source>
        <dbReference type="Proteomes" id="UP000765160"/>
    </source>
</evidence>
<keyword evidence="2" id="KW-0288">FMN</keyword>
<gene>
    <name evidence="4" type="ORF">HB662_19880</name>
</gene>
<evidence type="ECO:0000256" key="1">
    <source>
        <dbReference type="ARBA" id="ARBA00022630"/>
    </source>
</evidence>
<organism evidence="4 5">
    <name type="scientific">Falsiroseomonas frigidaquae</name>
    <dbReference type="NCBI Taxonomy" id="487318"/>
    <lineage>
        <taxon>Bacteria</taxon>
        <taxon>Pseudomonadati</taxon>
        <taxon>Pseudomonadota</taxon>
        <taxon>Alphaproteobacteria</taxon>
        <taxon>Acetobacterales</taxon>
        <taxon>Roseomonadaceae</taxon>
        <taxon>Falsiroseomonas</taxon>
    </lineage>
</organism>
<keyword evidence="3" id="KW-0560">Oxidoreductase</keyword>
<dbReference type="GO" id="GO:0004497">
    <property type="term" value="F:monooxygenase activity"/>
    <property type="evidence" value="ECO:0007669"/>
    <property type="project" value="UniProtKB-KW"/>
</dbReference>
<keyword evidence="5" id="KW-1185">Reference proteome</keyword>
<dbReference type="SUPFAM" id="SSF51412">
    <property type="entry name" value="Inosine monophosphate dehydrogenase (IMPDH)"/>
    <property type="match status" value="1"/>
</dbReference>
<name>A0ABX1F3X2_9PROT</name>
<dbReference type="InterPro" id="IPR013785">
    <property type="entry name" value="Aldolase_TIM"/>
</dbReference>
<keyword evidence="4" id="KW-0503">Monooxygenase</keyword>
<dbReference type="PANTHER" id="PTHR32332">
    <property type="entry name" value="2-NITROPROPANE DIOXYGENASE"/>
    <property type="match status" value="1"/>
</dbReference>
<accession>A0ABX1F3X2</accession>
<comment type="caution">
    <text evidence="4">The sequence shown here is derived from an EMBL/GenBank/DDBJ whole genome shotgun (WGS) entry which is preliminary data.</text>
</comment>
<reference evidence="4 5" key="1">
    <citation type="submission" date="2020-03" db="EMBL/GenBank/DDBJ databases">
        <title>Roseomonas selenitidurans sp. nov. isolated from soil.</title>
        <authorList>
            <person name="Liu H."/>
        </authorList>
    </citation>
    <scope>NUCLEOTIDE SEQUENCE [LARGE SCALE GENOMIC DNA]</scope>
    <source>
        <strain evidence="4 5">JCM 15073</strain>
    </source>
</reference>
<keyword evidence="1" id="KW-0285">Flavoprotein</keyword>
<evidence type="ECO:0000313" key="4">
    <source>
        <dbReference type="EMBL" id="NKE47049.1"/>
    </source>
</evidence>
<evidence type="ECO:0000256" key="2">
    <source>
        <dbReference type="ARBA" id="ARBA00022643"/>
    </source>
</evidence>
<sequence>MHDGPARPPGQRAPLFSTAITELFGIRHPVLAGGLMWLADAPYVAAVVRAGGMGFITSRSSADLPAFRGQLQRCRELAGGLPFGVNLSTSRHTAVPLMDYLDAALAAGVRHFETAGRAPADDLIRRIRDAGGIVIHKVPTIRHALSAERLGVHAVALVGMECGGHPGINTDMPATLGGAIAAGRLRIPFAIGGGIGTGGQVLAALAVGADAVVIGTRFLAGTEVSAHPAYKARLVAAGEADSAVAFAGKPALGGAWRVLDNATLREVRRREAAGLTEHADFADLLAGSLSRDACYRDGDVERGMLSMGAAACFIDRVEPIGAIMDRLMDEAAAARDRLGRLAPEPNQGLV</sequence>